<dbReference type="InterPro" id="IPR036188">
    <property type="entry name" value="FAD/NAD-bd_sf"/>
</dbReference>
<dbReference type="RefSeq" id="WP_379764841.1">
    <property type="nucleotide sequence ID" value="NZ_JBHSXI010000001.1"/>
</dbReference>
<keyword evidence="1 4" id="KW-0560">Oxidoreductase</keyword>
<protein>
    <submittedName>
        <fullName evidence="4">NAD(P)/FAD-dependent oxidoreductase</fullName>
        <ecNumber evidence="4">1.-.-.-</ecNumber>
    </submittedName>
</protein>
<feature type="region of interest" description="Disordered" evidence="2">
    <location>
        <begin position="337"/>
        <end position="359"/>
    </location>
</feature>
<dbReference type="PANTHER" id="PTHR13847:SF287">
    <property type="entry name" value="FAD-DEPENDENT OXIDOREDUCTASE DOMAIN-CONTAINING PROTEIN 1"/>
    <property type="match status" value="1"/>
</dbReference>
<evidence type="ECO:0000313" key="5">
    <source>
        <dbReference type="Proteomes" id="UP001596333"/>
    </source>
</evidence>
<name>A0ABD5UFI3_9EURY</name>
<dbReference type="EMBL" id="JBHSXI010000001">
    <property type="protein sequence ID" value="MFC6888130.1"/>
    <property type="molecule type" value="Genomic_DNA"/>
</dbReference>
<evidence type="ECO:0000313" key="4">
    <source>
        <dbReference type="EMBL" id="MFC6888130.1"/>
    </source>
</evidence>
<dbReference type="Gene3D" id="3.50.50.60">
    <property type="entry name" value="FAD/NAD(P)-binding domain"/>
    <property type="match status" value="2"/>
</dbReference>
<evidence type="ECO:0000256" key="2">
    <source>
        <dbReference type="SAM" id="MobiDB-lite"/>
    </source>
</evidence>
<feature type="domain" description="FAD dependent oxidoreductase" evidence="3">
    <location>
        <begin position="15"/>
        <end position="388"/>
    </location>
</feature>
<keyword evidence="5" id="KW-1185">Reference proteome</keyword>
<evidence type="ECO:0000256" key="1">
    <source>
        <dbReference type="ARBA" id="ARBA00023002"/>
    </source>
</evidence>
<reference evidence="4 5" key="1">
    <citation type="journal article" date="2019" name="Int. J. Syst. Evol. Microbiol.">
        <title>The Global Catalogue of Microorganisms (GCM) 10K type strain sequencing project: providing services to taxonomists for standard genome sequencing and annotation.</title>
        <authorList>
            <consortium name="The Broad Institute Genomics Platform"/>
            <consortium name="The Broad Institute Genome Sequencing Center for Infectious Disease"/>
            <person name="Wu L."/>
            <person name="Ma J."/>
        </authorList>
    </citation>
    <scope>NUCLEOTIDE SEQUENCE [LARGE SCALE GENOMIC DNA]</scope>
    <source>
        <strain evidence="4 5">Y73</strain>
    </source>
</reference>
<dbReference type="InterPro" id="IPR006076">
    <property type="entry name" value="FAD-dep_OxRdtase"/>
</dbReference>
<dbReference type="PANTHER" id="PTHR13847">
    <property type="entry name" value="SARCOSINE DEHYDROGENASE-RELATED"/>
    <property type="match status" value="1"/>
</dbReference>
<proteinExistence type="predicted"/>
<sequence>MNRSGSLPVRASPTIAVVGGGAVGVTAAADLAARGAQVTLFERGPLGGESSGRAAGVLYDAYAEDVDAALAARAMERFRAFDRTLPGFSFTPCQYVIAVREGDPDADALPAMVDRMRAHGRAVSLVEPAALGDRFPIATEDLAVAAVAENAGWCDSASYVDAMGERARRQGVAIRTGIEVALAERRAELRLVEGNGSGPDRREFDAIVVAAGTHTAGFLGDAGIAVPVVPYRVQAVTVRTPYDGPMVYDATAGVYLRPHATGLLAGDGTEPVPADPDDYDRDADDWFVESVSATLRERIDAVSARSSDAKRAWAGLCTATPDGDPLVGPLDGTAADAGRGTGTDTAHDPCTDTAHNPSTVPADRVFVAAGWQGHGFMRAPAIGELVAEGVLASLGGVVPGDPESPWIAAFDPGRFDGDETVAIADGFSGEERPRE</sequence>
<gene>
    <name evidence="4" type="ORF">ACFQEY_03535</name>
</gene>
<dbReference type="SUPFAM" id="SSF51905">
    <property type="entry name" value="FAD/NAD(P)-binding domain"/>
    <property type="match status" value="1"/>
</dbReference>
<organism evidence="4 5">
    <name type="scientific">Halorubrum trueperi</name>
    <dbReference type="NCBI Taxonomy" id="2004704"/>
    <lineage>
        <taxon>Archaea</taxon>
        <taxon>Methanobacteriati</taxon>
        <taxon>Methanobacteriota</taxon>
        <taxon>Stenosarchaea group</taxon>
        <taxon>Halobacteria</taxon>
        <taxon>Halobacteriales</taxon>
        <taxon>Haloferacaceae</taxon>
        <taxon>Halorubrum</taxon>
    </lineage>
</organism>
<dbReference type="AlphaFoldDB" id="A0ABD5UFI3"/>
<accession>A0ABD5UFI3</accession>
<dbReference type="Gene3D" id="3.30.9.10">
    <property type="entry name" value="D-Amino Acid Oxidase, subunit A, domain 2"/>
    <property type="match status" value="1"/>
</dbReference>
<dbReference type="Pfam" id="PF01266">
    <property type="entry name" value="DAO"/>
    <property type="match status" value="1"/>
</dbReference>
<dbReference type="EC" id="1.-.-.-" evidence="4"/>
<comment type="caution">
    <text evidence="4">The sequence shown here is derived from an EMBL/GenBank/DDBJ whole genome shotgun (WGS) entry which is preliminary data.</text>
</comment>
<evidence type="ECO:0000259" key="3">
    <source>
        <dbReference type="Pfam" id="PF01266"/>
    </source>
</evidence>
<dbReference type="GO" id="GO:0016491">
    <property type="term" value="F:oxidoreductase activity"/>
    <property type="evidence" value="ECO:0007669"/>
    <property type="project" value="UniProtKB-KW"/>
</dbReference>
<dbReference type="Proteomes" id="UP001596333">
    <property type="component" value="Unassembled WGS sequence"/>
</dbReference>